<proteinExistence type="predicted"/>
<gene>
    <name evidence="1" type="ORF">LWC34_41835</name>
</gene>
<dbReference type="Proteomes" id="UP001521150">
    <property type="component" value="Unassembled WGS sequence"/>
</dbReference>
<evidence type="ECO:0000313" key="1">
    <source>
        <dbReference type="EMBL" id="MCE7009312.1"/>
    </source>
</evidence>
<accession>A0ABS8ZU12</accession>
<dbReference type="EMBL" id="JAJVCN010000003">
    <property type="protein sequence ID" value="MCE7009312.1"/>
    <property type="molecule type" value="Genomic_DNA"/>
</dbReference>
<dbReference type="RefSeq" id="WP_233730741.1">
    <property type="nucleotide sequence ID" value="NZ_JAJVCN010000003.1"/>
</dbReference>
<organism evidence="1 2">
    <name type="scientific">Kibdelosporangium philippinense</name>
    <dbReference type="NCBI Taxonomy" id="211113"/>
    <lineage>
        <taxon>Bacteria</taxon>
        <taxon>Bacillati</taxon>
        <taxon>Actinomycetota</taxon>
        <taxon>Actinomycetes</taxon>
        <taxon>Pseudonocardiales</taxon>
        <taxon>Pseudonocardiaceae</taxon>
        <taxon>Kibdelosporangium</taxon>
    </lineage>
</organism>
<comment type="caution">
    <text evidence="1">The sequence shown here is derived from an EMBL/GenBank/DDBJ whole genome shotgun (WGS) entry which is preliminary data.</text>
</comment>
<evidence type="ECO:0000313" key="2">
    <source>
        <dbReference type="Proteomes" id="UP001521150"/>
    </source>
</evidence>
<reference evidence="1 2" key="1">
    <citation type="submission" date="2021-12" db="EMBL/GenBank/DDBJ databases">
        <title>Genome sequence of Kibdelosporangium philippinense ATCC 49844.</title>
        <authorList>
            <person name="Fedorov E.A."/>
            <person name="Omeragic M."/>
            <person name="Shalygina K.F."/>
            <person name="Maclea K.S."/>
        </authorList>
    </citation>
    <scope>NUCLEOTIDE SEQUENCE [LARGE SCALE GENOMIC DNA]</scope>
    <source>
        <strain evidence="1 2">ATCC 49844</strain>
    </source>
</reference>
<sequence length="80" mass="8297">MEVTADARLGGGVFRRLLHVVEDGAPTIEFEGIVLTFAGCGAACVSLDDGLSIELARCSTCFPSDVDSQPVVHEGSDNDG</sequence>
<name>A0ABS8ZU12_9PSEU</name>
<protein>
    <submittedName>
        <fullName evidence="1">Uncharacterized protein</fullName>
    </submittedName>
</protein>
<keyword evidence="2" id="KW-1185">Reference proteome</keyword>